<dbReference type="GO" id="GO:0032259">
    <property type="term" value="P:methylation"/>
    <property type="evidence" value="ECO:0007669"/>
    <property type="project" value="UniProtKB-KW"/>
</dbReference>
<dbReference type="GO" id="GO:0003723">
    <property type="term" value="F:RNA binding"/>
    <property type="evidence" value="ECO:0007669"/>
    <property type="project" value="InterPro"/>
</dbReference>
<dbReference type="InterPro" id="IPR029026">
    <property type="entry name" value="tRNA_m1G_MTases_N"/>
</dbReference>
<dbReference type="InterPro" id="IPR051259">
    <property type="entry name" value="rRNA_Methyltransferase"/>
</dbReference>
<dbReference type="EMBL" id="UNSC01000004">
    <property type="protein sequence ID" value="SZD72969.1"/>
    <property type="molecule type" value="Genomic_DNA"/>
</dbReference>
<evidence type="ECO:0000313" key="5">
    <source>
        <dbReference type="Proteomes" id="UP000262142"/>
    </source>
</evidence>
<dbReference type="AlphaFoldDB" id="A0A383U0J5"/>
<evidence type="ECO:0000256" key="2">
    <source>
        <dbReference type="ARBA" id="ARBA00022679"/>
    </source>
</evidence>
<dbReference type="InterPro" id="IPR001537">
    <property type="entry name" value="SpoU_MeTrfase"/>
</dbReference>
<dbReference type="GO" id="GO:0008173">
    <property type="term" value="F:RNA methyltransferase activity"/>
    <property type="evidence" value="ECO:0007669"/>
    <property type="project" value="InterPro"/>
</dbReference>
<organism evidence="4 5">
    <name type="scientific">Candidatus Ornithobacterium hominis</name>
    <dbReference type="NCBI Taxonomy" id="2497989"/>
    <lineage>
        <taxon>Bacteria</taxon>
        <taxon>Pseudomonadati</taxon>
        <taxon>Bacteroidota</taxon>
        <taxon>Flavobacteriia</taxon>
        <taxon>Flavobacteriales</taxon>
        <taxon>Weeksellaceae</taxon>
        <taxon>Ornithobacterium</taxon>
    </lineage>
</organism>
<gene>
    <name evidence="4" type="ORF">SAMEA104719789_01085</name>
</gene>
<keyword evidence="2 4" id="KW-0808">Transferase</keyword>
<dbReference type="EC" id="2.1.1.-" evidence="4"/>
<feature type="domain" description="tRNA/rRNA methyltransferase SpoU type" evidence="3">
    <location>
        <begin position="32"/>
        <end position="171"/>
    </location>
</feature>
<dbReference type="PANTHER" id="PTHR43191">
    <property type="entry name" value="RRNA METHYLTRANSFERASE 3"/>
    <property type="match status" value="1"/>
</dbReference>
<dbReference type="PANTHER" id="PTHR43191:SF2">
    <property type="entry name" value="RRNA METHYLTRANSFERASE 3, MITOCHONDRIAL"/>
    <property type="match status" value="1"/>
</dbReference>
<dbReference type="InterPro" id="IPR029028">
    <property type="entry name" value="Alpha/beta_knot_MTases"/>
</dbReference>
<dbReference type="SUPFAM" id="SSF75217">
    <property type="entry name" value="alpha/beta knot"/>
    <property type="match status" value="1"/>
</dbReference>
<dbReference type="Gene3D" id="3.40.1280.10">
    <property type="match status" value="1"/>
</dbReference>
<reference evidence="4 5" key="1">
    <citation type="submission" date="2018-09" db="EMBL/GenBank/DDBJ databases">
        <authorList>
            <consortium name="Pathogen Informatics"/>
        </authorList>
    </citation>
    <scope>NUCLEOTIDE SEQUENCE [LARGE SCALE GENOMIC DNA]</scope>
    <source>
        <strain evidence="4 5">OH-22767</strain>
    </source>
</reference>
<sequence length="175" mass="20254">MIRFSQIYTKIEEMLHQLNHEEIRIKEKEFEIILVLCNIEKTQNVGMILRSAVISGVAEVYTMGESNYPTHKLKKISRNAENFLSLKKNSIESLEENFPREKFTWAALEYTDESSAIENFKALKNILLFVGNEKRGIPEEILNKTDVHLHLEMYGNISSYNVAVATSIALYQLRL</sequence>
<evidence type="ECO:0000259" key="3">
    <source>
        <dbReference type="Pfam" id="PF00588"/>
    </source>
</evidence>
<evidence type="ECO:0000256" key="1">
    <source>
        <dbReference type="ARBA" id="ARBA00022603"/>
    </source>
</evidence>
<protein>
    <submittedName>
        <fullName evidence="4">TrmH family tRNA/rRNA methyltransferase</fullName>
        <ecNumber evidence="4">2.1.1.-</ecNumber>
    </submittedName>
</protein>
<accession>A0A383U0J5</accession>
<keyword evidence="5" id="KW-1185">Reference proteome</keyword>
<dbReference type="Pfam" id="PF00588">
    <property type="entry name" value="SpoU_methylase"/>
    <property type="match status" value="1"/>
</dbReference>
<proteinExistence type="predicted"/>
<keyword evidence="1 4" id="KW-0489">Methyltransferase</keyword>
<dbReference type="GO" id="GO:0006396">
    <property type="term" value="P:RNA processing"/>
    <property type="evidence" value="ECO:0007669"/>
    <property type="project" value="InterPro"/>
</dbReference>
<name>A0A383U0J5_9FLAO</name>
<evidence type="ECO:0000313" key="4">
    <source>
        <dbReference type="EMBL" id="SZD72969.1"/>
    </source>
</evidence>
<dbReference type="Proteomes" id="UP000262142">
    <property type="component" value="Unassembled WGS sequence"/>
</dbReference>